<dbReference type="EMBL" id="CAJVPS010000036">
    <property type="protein sequence ID" value="CAG8443929.1"/>
    <property type="molecule type" value="Genomic_DNA"/>
</dbReference>
<evidence type="ECO:0000313" key="12">
    <source>
        <dbReference type="Proteomes" id="UP000789508"/>
    </source>
</evidence>
<reference evidence="11" key="1">
    <citation type="submission" date="2021-06" db="EMBL/GenBank/DDBJ databases">
        <authorList>
            <person name="Kallberg Y."/>
            <person name="Tangrot J."/>
            <person name="Rosling A."/>
        </authorList>
    </citation>
    <scope>NUCLEOTIDE SEQUENCE</scope>
    <source>
        <strain evidence="11">FL130A</strain>
    </source>
</reference>
<feature type="domain" description="Formyl transferase N-terminal" evidence="10">
    <location>
        <begin position="5"/>
        <end position="191"/>
    </location>
</feature>
<dbReference type="PANTHER" id="PTHR43369:SF2">
    <property type="entry name" value="PHOSPHORIBOSYLGLYCINAMIDE FORMYLTRANSFERASE"/>
    <property type="match status" value="1"/>
</dbReference>
<dbReference type="HAMAP" id="MF_01930">
    <property type="entry name" value="PurN"/>
    <property type="match status" value="1"/>
</dbReference>
<keyword evidence="12" id="KW-1185">Reference proteome</keyword>
<evidence type="ECO:0000256" key="9">
    <source>
        <dbReference type="ARBA" id="ARBA00047664"/>
    </source>
</evidence>
<gene>
    <name evidence="11" type="ORF">ALEPTO_LOCUS533</name>
</gene>
<dbReference type="Proteomes" id="UP000789508">
    <property type="component" value="Unassembled WGS sequence"/>
</dbReference>
<sequence>MSNSIIVLISGNGSNLQALIDAAKDSTLNATITLVVSNKKSAYGLVRAAEAGIPTLVLTLKEYIDIGKSRVDYDIALAKKIKELNPDLLVLAGWMHILSKEFIDYFPEQIINLHPALPGQFDGAHAIERAYEAFKRGEITETGVMVHKVIPEVDKGEPLLVERVPILESDTLEDLEARIHSVEHRLIVQAVIKFFKLVAF</sequence>
<comment type="pathway">
    <text evidence="1">Purine metabolism; IMP biosynthesis via de novo pathway; N(2)-formyl-N(1)-(5-phospho-D-ribosyl)glycinamide from N(1)-(5-phospho-D-ribosyl)glycinamide (10-formyl THF route): step 1/1.</text>
</comment>
<evidence type="ECO:0000256" key="6">
    <source>
        <dbReference type="ARBA" id="ARBA00038440"/>
    </source>
</evidence>
<evidence type="ECO:0000256" key="7">
    <source>
        <dbReference type="ARBA" id="ARBA00041324"/>
    </source>
</evidence>
<dbReference type="EC" id="2.1.2.2" evidence="2"/>
<dbReference type="AlphaFoldDB" id="A0A9N8YS64"/>
<comment type="catalytic activity">
    <reaction evidence="9">
        <text>N(1)-(5-phospho-beta-D-ribosyl)glycinamide + (6R)-10-formyltetrahydrofolate = N(2)-formyl-N(1)-(5-phospho-beta-D-ribosyl)glycinamide + (6S)-5,6,7,8-tetrahydrofolate + H(+)</text>
        <dbReference type="Rhea" id="RHEA:15053"/>
        <dbReference type="ChEBI" id="CHEBI:15378"/>
        <dbReference type="ChEBI" id="CHEBI:57453"/>
        <dbReference type="ChEBI" id="CHEBI:143788"/>
        <dbReference type="ChEBI" id="CHEBI:147286"/>
        <dbReference type="ChEBI" id="CHEBI:195366"/>
        <dbReference type="EC" id="2.1.2.2"/>
    </reaction>
</comment>
<evidence type="ECO:0000313" key="11">
    <source>
        <dbReference type="EMBL" id="CAG8443929.1"/>
    </source>
</evidence>
<keyword evidence="5" id="KW-0658">Purine biosynthesis</keyword>
<dbReference type="InterPro" id="IPR004607">
    <property type="entry name" value="GART"/>
</dbReference>
<evidence type="ECO:0000256" key="1">
    <source>
        <dbReference type="ARBA" id="ARBA00005054"/>
    </source>
</evidence>
<dbReference type="OrthoDB" id="5575075at2759"/>
<evidence type="ECO:0000256" key="3">
    <source>
        <dbReference type="ARBA" id="ARBA00022076"/>
    </source>
</evidence>
<dbReference type="NCBIfam" id="TIGR00639">
    <property type="entry name" value="PurN"/>
    <property type="match status" value="1"/>
</dbReference>
<proteinExistence type="inferred from homology"/>
<dbReference type="GO" id="GO:0005737">
    <property type="term" value="C:cytoplasm"/>
    <property type="evidence" value="ECO:0007669"/>
    <property type="project" value="TreeGrafter"/>
</dbReference>
<evidence type="ECO:0000256" key="2">
    <source>
        <dbReference type="ARBA" id="ARBA00012254"/>
    </source>
</evidence>
<evidence type="ECO:0000256" key="5">
    <source>
        <dbReference type="ARBA" id="ARBA00022755"/>
    </source>
</evidence>
<dbReference type="SUPFAM" id="SSF53328">
    <property type="entry name" value="Formyltransferase"/>
    <property type="match status" value="1"/>
</dbReference>
<protein>
    <recommendedName>
        <fullName evidence="3">Phosphoribosylglycinamide formyltransferase</fullName>
        <ecNumber evidence="2">2.1.2.2</ecNumber>
    </recommendedName>
    <alternativeName>
        <fullName evidence="8">5'-phosphoribosylglycinamide transformylase</fullName>
    </alternativeName>
    <alternativeName>
        <fullName evidence="7">GAR transformylase</fullName>
    </alternativeName>
</protein>
<keyword evidence="4" id="KW-0808">Transferase</keyword>
<comment type="caution">
    <text evidence="11">The sequence shown here is derived from an EMBL/GenBank/DDBJ whole genome shotgun (WGS) entry which is preliminary data.</text>
</comment>
<accession>A0A9N8YS64</accession>
<dbReference type="CDD" id="cd08645">
    <property type="entry name" value="FMT_core_GART"/>
    <property type="match status" value="1"/>
</dbReference>
<dbReference type="Gene3D" id="3.40.50.170">
    <property type="entry name" value="Formyl transferase, N-terminal domain"/>
    <property type="match status" value="1"/>
</dbReference>
<comment type="similarity">
    <text evidence="6">Belongs to the GART family.</text>
</comment>
<evidence type="ECO:0000256" key="8">
    <source>
        <dbReference type="ARBA" id="ARBA00041682"/>
    </source>
</evidence>
<dbReference type="InterPro" id="IPR002376">
    <property type="entry name" value="Formyl_transf_N"/>
</dbReference>
<dbReference type="GO" id="GO:0004644">
    <property type="term" value="F:phosphoribosylglycinamide formyltransferase activity"/>
    <property type="evidence" value="ECO:0007669"/>
    <property type="project" value="UniProtKB-EC"/>
</dbReference>
<dbReference type="Pfam" id="PF00551">
    <property type="entry name" value="Formyl_trans_N"/>
    <property type="match status" value="1"/>
</dbReference>
<name>A0A9N8YS64_9GLOM</name>
<dbReference type="InterPro" id="IPR036477">
    <property type="entry name" value="Formyl_transf_N_sf"/>
</dbReference>
<evidence type="ECO:0000259" key="10">
    <source>
        <dbReference type="Pfam" id="PF00551"/>
    </source>
</evidence>
<evidence type="ECO:0000256" key="4">
    <source>
        <dbReference type="ARBA" id="ARBA00022679"/>
    </source>
</evidence>
<dbReference type="GO" id="GO:0006189">
    <property type="term" value="P:'de novo' IMP biosynthetic process"/>
    <property type="evidence" value="ECO:0007669"/>
    <property type="project" value="InterPro"/>
</dbReference>
<organism evidence="11 12">
    <name type="scientific">Ambispora leptoticha</name>
    <dbReference type="NCBI Taxonomy" id="144679"/>
    <lineage>
        <taxon>Eukaryota</taxon>
        <taxon>Fungi</taxon>
        <taxon>Fungi incertae sedis</taxon>
        <taxon>Mucoromycota</taxon>
        <taxon>Glomeromycotina</taxon>
        <taxon>Glomeromycetes</taxon>
        <taxon>Archaeosporales</taxon>
        <taxon>Ambisporaceae</taxon>
        <taxon>Ambispora</taxon>
    </lineage>
</organism>
<dbReference type="FunFam" id="3.40.50.170:FF:000009">
    <property type="entry name" value="Phosphoribosylglycinamide formyltransferase (Eurofung)"/>
    <property type="match status" value="1"/>
</dbReference>
<dbReference type="PANTHER" id="PTHR43369">
    <property type="entry name" value="PHOSPHORIBOSYLGLYCINAMIDE FORMYLTRANSFERASE"/>
    <property type="match status" value="1"/>
</dbReference>